<evidence type="ECO:0000259" key="2">
    <source>
        <dbReference type="Pfam" id="PF12708"/>
    </source>
</evidence>
<evidence type="ECO:0000256" key="1">
    <source>
        <dbReference type="SAM" id="SignalP"/>
    </source>
</evidence>
<dbReference type="InterPro" id="IPR011050">
    <property type="entry name" value="Pectin_lyase_fold/virulence"/>
</dbReference>
<dbReference type="EMBL" id="VLNR01000046">
    <property type="protein sequence ID" value="TSE06343.1"/>
    <property type="molecule type" value="Genomic_DNA"/>
</dbReference>
<dbReference type="OrthoDB" id="606446at2"/>
<dbReference type="Gene3D" id="2.160.20.10">
    <property type="entry name" value="Single-stranded right-handed beta-helix, Pectin lyase-like"/>
    <property type="match status" value="1"/>
</dbReference>
<gene>
    <name evidence="3" type="ORF">FOF46_19480</name>
</gene>
<dbReference type="InterPro" id="IPR012334">
    <property type="entry name" value="Pectin_lyas_fold"/>
</dbReference>
<reference evidence="3 4" key="1">
    <citation type="submission" date="2019-07" db="EMBL/GenBank/DDBJ databases">
        <title>The draft genome sequence of Aquimarina algiphila M91.</title>
        <authorList>
            <person name="Meng X."/>
        </authorList>
    </citation>
    <scope>NUCLEOTIDE SEQUENCE [LARGE SCALE GENOMIC DNA]</scope>
    <source>
        <strain evidence="3 4">M91</strain>
    </source>
</reference>
<dbReference type="RefSeq" id="WP_143917598.1">
    <property type="nucleotide sequence ID" value="NZ_CANMIK010000034.1"/>
</dbReference>
<feature type="signal peptide" evidence="1">
    <location>
        <begin position="1"/>
        <end position="20"/>
    </location>
</feature>
<evidence type="ECO:0000313" key="3">
    <source>
        <dbReference type="EMBL" id="TSE06343.1"/>
    </source>
</evidence>
<dbReference type="SUPFAM" id="SSF51126">
    <property type="entry name" value="Pectin lyase-like"/>
    <property type="match status" value="1"/>
</dbReference>
<keyword evidence="4" id="KW-1185">Reference proteome</keyword>
<sequence length="536" mass="60100">MKKTFFLLFAAVFISLTASAQSVLATSILPNIQDLKNFAGNDQYVYVKGYYTPDDGGGGLFKNEVSNFPENGGTIFNVNGNPTKRWIRLYDASINVKWFGAKGNFHDDDTDAIQNAIYESQYKGKIVYLPKGEYRTTKSLKIDTRLERIIEGDTTKIIRRLRIIGEEKTRTSIQADFNGVIFDLKMVPDSDTIQNMVIKDMTLITVNPSTNLVTGIQISENQGALIENLIFRDLRYDIYADHFWSSTIRNCKSLINTTNSNFKNRYRFNTQCNDLLIEGCVLSNSAKNDDYLVVISEPSSSITFMSCTFEFGKGFFIDSRSTKAALTNISFIGCYWEWIQYSAISIHNQANVRGINITNNYFNSITEGTACNRGIDRNRYEPNFAIVLGGAKGMSITDSYFTNWWKNPIYSAGFAEGININMCTWKTIENIRVADANICSNNPSIIANPDYPIINSIPLNSQVFNPTSERGNYGGSSLLSSITSSKSDKISLASPPKNGNWIQGDIIFNTNPVPGNYIGWVYSNNEWLGFGLIQNN</sequence>
<dbReference type="Pfam" id="PF12708">
    <property type="entry name" value="Pect-lyase_RHGA_epim"/>
    <property type="match status" value="1"/>
</dbReference>
<dbReference type="AlphaFoldDB" id="A0A554VG43"/>
<accession>A0A554VG43</accession>
<evidence type="ECO:0000313" key="4">
    <source>
        <dbReference type="Proteomes" id="UP000318833"/>
    </source>
</evidence>
<dbReference type="Proteomes" id="UP000318833">
    <property type="component" value="Unassembled WGS sequence"/>
</dbReference>
<organism evidence="3 4">
    <name type="scientific">Aquimarina algiphila</name>
    <dbReference type="NCBI Taxonomy" id="2047982"/>
    <lineage>
        <taxon>Bacteria</taxon>
        <taxon>Pseudomonadati</taxon>
        <taxon>Bacteroidota</taxon>
        <taxon>Flavobacteriia</taxon>
        <taxon>Flavobacteriales</taxon>
        <taxon>Flavobacteriaceae</taxon>
        <taxon>Aquimarina</taxon>
    </lineage>
</organism>
<protein>
    <recommendedName>
        <fullName evidence="2">Rhamnogalacturonase A/B/Epimerase-like pectate lyase domain-containing protein</fullName>
    </recommendedName>
</protein>
<proteinExistence type="predicted"/>
<dbReference type="InterPro" id="IPR024535">
    <property type="entry name" value="RHGA/B-epi-like_pectate_lyase"/>
</dbReference>
<feature type="chain" id="PRO_5021922148" description="Rhamnogalacturonase A/B/Epimerase-like pectate lyase domain-containing protein" evidence="1">
    <location>
        <begin position="21"/>
        <end position="536"/>
    </location>
</feature>
<keyword evidence="1" id="KW-0732">Signal</keyword>
<comment type="caution">
    <text evidence="3">The sequence shown here is derived from an EMBL/GenBank/DDBJ whole genome shotgun (WGS) entry which is preliminary data.</text>
</comment>
<name>A0A554VG43_9FLAO</name>
<feature type="domain" description="Rhamnogalacturonase A/B/Epimerase-like pectate lyase" evidence="2">
    <location>
        <begin position="94"/>
        <end position="236"/>
    </location>
</feature>